<gene>
    <name evidence="3" type="ORF">LEMA_P063870.1</name>
</gene>
<name>E4ZG41_LEPMJ</name>
<dbReference type="VEuPathDB" id="FungiDB:LEMA_P063870.1"/>
<proteinExistence type="predicted"/>
<accession>E4ZG41</accession>
<evidence type="ECO:0000313" key="4">
    <source>
        <dbReference type="Proteomes" id="UP000002668"/>
    </source>
</evidence>
<sequence length="101" mass="11204">MPGWLWRLMLFLDCHGPRGLALGLSGPLVSAVAVKNVRDQGRWGREGGKVVIRDRSSPAGHFPSDRTSFSSQWKDGLPRRREGRVATCASVFAMKNEQGWP</sequence>
<keyword evidence="4" id="KW-1185">Reference proteome</keyword>
<dbReference type="Proteomes" id="UP000002668">
    <property type="component" value="Genome"/>
</dbReference>
<evidence type="ECO:0000256" key="2">
    <source>
        <dbReference type="SAM" id="SignalP"/>
    </source>
</evidence>
<reference evidence="4" key="1">
    <citation type="journal article" date="2011" name="Nat. Commun.">
        <title>Effector diversification within compartments of the Leptosphaeria maculans genome affected by Repeat-Induced Point mutations.</title>
        <authorList>
            <person name="Rouxel T."/>
            <person name="Grandaubert J."/>
            <person name="Hane J.K."/>
            <person name="Hoede C."/>
            <person name="van de Wouw A.P."/>
            <person name="Couloux A."/>
            <person name="Dominguez V."/>
            <person name="Anthouard V."/>
            <person name="Bally P."/>
            <person name="Bourras S."/>
            <person name="Cozijnsen A.J."/>
            <person name="Ciuffetti L.M."/>
            <person name="Degrave A."/>
            <person name="Dilmaghani A."/>
            <person name="Duret L."/>
            <person name="Fudal I."/>
            <person name="Goodwin S.B."/>
            <person name="Gout L."/>
            <person name="Glaser N."/>
            <person name="Linglin J."/>
            <person name="Kema G.H.J."/>
            <person name="Lapalu N."/>
            <person name="Lawrence C.B."/>
            <person name="May K."/>
            <person name="Meyer M."/>
            <person name="Ollivier B."/>
            <person name="Poulain J."/>
            <person name="Schoch C.L."/>
            <person name="Simon A."/>
            <person name="Spatafora J.W."/>
            <person name="Stachowiak A."/>
            <person name="Turgeon B.G."/>
            <person name="Tyler B.M."/>
            <person name="Vincent D."/>
            <person name="Weissenbach J."/>
            <person name="Amselem J."/>
            <person name="Quesneville H."/>
            <person name="Oliver R.P."/>
            <person name="Wincker P."/>
            <person name="Balesdent M.-H."/>
            <person name="Howlett B.J."/>
        </authorList>
    </citation>
    <scope>NUCLEOTIDE SEQUENCE [LARGE SCALE GENOMIC DNA]</scope>
    <source>
        <strain evidence="4">JN3 / isolate v23.1.3 / race Av1-4-5-6-7-8</strain>
    </source>
</reference>
<dbReference type="EMBL" id="FP929064">
    <property type="protein sequence ID" value="CBX90261.1"/>
    <property type="molecule type" value="Genomic_DNA"/>
</dbReference>
<dbReference type="InParanoid" id="E4ZG41"/>
<evidence type="ECO:0008006" key="5">
    <source>
        <dbReference type="Google" id="ProtNLM"/>
    </source>
</evidence>
<evidence type="ECO:0000256" key="1">
    <source>
        <dbReference type="SAM" id="MobiDB-lite"/>
    </source>
</evidence>
<protein>
    <recommendedName>
        <fullName evidence="5">Secreted protein</fullName>
    </recommendedName>
</protein>
<dbReference type="HOGENOM" id="CLU_2292211_0_0_1"/>
<organism evidence="3 4">
    <name type="scientific">Leptosphaeria maculans (strain JN3 / isolate v23.1.3 / race Av1-4-5-6-7-8)</name>
    <name type="common">Blackleg fungus</name>
    <name type="synonym">Phoma lingam</name>
    <dbReference type="NCBI Taxonomy" id="985895"/>
    <lineage>
        <taxon>Eukaryota</taxon>
        <taxon>Fungi</taxon>
        <taxon>Dikarya</taxon>
        <taxon>Ascomycota</taxon>
        <taxon>Pezizomycotina</taxon>
        <taxon>Dothideomycetes</taxon>
        <taxon>Pleosporomycetidae</taxon>
        <taxon>Pleosporales</taxon>
        <taxon>Pleosporineae</taxon>
        <taxon>Leptosphaeriaceae</taxon>
        <taxon>Plenodomus</taxon>
        <taxon>Plenodomus lingam/Leptosphaeria maculans species complex</taxon>
    </lineage>
</organism>
<feature type="chain" id="PRO_5003194515" description="Secreted protein" evidence="2">
    <location>
        <begin position="22"/>
        <end position="101"/>
    </location>
</feature>
<keyword evidence="2" id="KW-0732">Signal</keyword>
<feature type="region of interest" description="Disordered" evidence="1">
    <location>
        <begin position="54"/>
        <end position="75"/>
    </location>
</feature>
<feature type="signal peptide" evidence="2">
    <location>
        <begin position="1"/>
        <end position="21"/>
    </location>
</feature>
<evidence type="ECO:0000313" key="3">
    <source>
        <dbReference type="EMBL" id="CBX90261.1"/>
    </source>
</evidence>
<dbReference type="AlphaFoldDB" id="E4ZG41"/>